<dbReference type="EMBL" id="BOOC01000005">
    <property type="protein sequence ID" value="GIH38649.1"/>
    <property type="molecule type" value="Genomic_DNA"/>
</dbReference>
<sequence>MDIAALTAFLAPLLPYLLKAGEKFGDAAAEKIGQETFGFAQRIWSALRGKVDEKDAAKEAVIDVARDPDDEDLRAVLRVQLKKLLAEDPELAAEVEGLWRQATAATGGVVTNVTASGAGSVAIGRDATGSTITTGGTGPTG</sequence>
<dbReference type="RefSeq" id="WP_204056274.1">
    <property type="nucleotide sequence ID" value="NZ_BAAAGP010000002.1"/>
</dbReference>
<accession>A0ABQ4FV02</accession>
<evidence type="ECO:0000313" key="1">
    <source>
        <dbReference type="EMBL" id="GIH38649.1"/>
    </source>
</evidence>
<proteinExistence type="predicted"/>
<protein>
    <submittedName>
        <fullName evidence="1">Uncharacterized protein</fullName>
    </submittedName>
</protein>
<gene>
    <name evidence="1" type="ORF">Mco01_16490</name>
</gene>
<comment type="caution">
    <text evidence="1">The sequence shown here is derived from an EMBL/GenBank/DDBJ whole genome shotgun (WGS) entry which is preliminary data.</text>
</comment>
<dbReference type="Proteomes" id="UP000603904">
    <property type="component" value="Unassembled WGS sequence"/>
</dbReference>
<evidence type="ECO:0000313" key="2">
    <source>
        <dbReference type="Proteomes" id="UP000603904"/>
    </source>
</evidence>
<organism evidence="1 2">
    <name type="scientific">Microbispora corallina</name>
    <dbReference type="NCBI Taxonomy" id="83302"/>
    <lineage>
        <taxon>Bacteria</taxon>
        <taxon>Bacillati</taxon>
        <taxon>Actinomycetota</taxon>
        <taxon>Actinomycetes</taxon>
        <taxon>Streptosporangiales</taxon>
        <taxon>Streptosporangiaceae</taxon>
        <taxon>Microbispora</taxon>
    </lineage>
</organism>
<keyword evidence="2" id="KW-1185">Reference proteome</keyword>
<name>A0ABQ4FV02_9ACTN</name>
<reference evidence="1 2" key="1">
    <citation type="submission" date="2021-01" db="EMBL/GenBank/DDBJ databases">
        <title>Whole genome shotgun sequence of Microbispora corallina NBRC 16416.</title>
        <authorList>
            <person name="Komaki H."/>
            <person name="Tamura T."/>
        </authorList>
    </citation>
    <scope>NUCLEOTIDE SEQUENCE [LARGE SCALE GENOMIC DNA]</scope>
    <source>
        <strain evidence="1 2">NBRC 16416</strain>
    </source>
</reference>